<evidence type="ECO:0000256" key="1">
    <source>
        <dbReference type="SAM" id="MobiDB-lite"/>
    </source>
</evidence>
<evidence type="ECO:0000313" key="3">
    <source>
        <dbReference type="Proteomes" id="UP001412067"/>
    </source>
</evidence>
<keyword evidence="3" id="KW-1185">Reference proteome</keyword>
<accession>A0ABR2ME36</accession>
<proteinExistence type="predicted"/>
<gene>
    <name evidence="2" type="ORF">KSP40_PGU016679</name>
</gene>
<dbReference type="EMBL" id="JBBWWR010000008">
    <property type="protein sequence ID" value="KAK8962398.1"/>
    <property type="molecule type" value="Genomic_DNA"/>
</dbReference>
<dbReference type="Proteomes" id="UP001412067">
    <property type="component" value="Unassembled WGS sequence"/>
</dbReference>
<comment type="caution">
    <text evidence="2">The sequence shown here is derived from an EMBL/GenBank/DDBJ whole genome shotgun (WGS) entry which is preliminary data.</text>
</comment>
<reference evidence="2 3" key="1">
    <citation type="journal article" date="2022" name="Nat. Plants">
        <title>Genomes of leafy and leafless Platanthera orchids illuminate the evolution of mycoheterotrophy.</title>
        <authorList>
            <person name="Li M.H."/>
            <person name="Liu K.W."/>
            <person name="Li Z."/>
            <person name="Lu H.C."/>
            <person name="Ye Q.L."/>
            <person name="Zhang D."/>
            <person name="Wang J.Y."/>
            <person name="Li Y.F."/>
            <person name="Zhong Z.M."/>
            <person name="Liu X."/>
            <person name="Yu X."/>
            <person name="Liu D.K."/>
            <person name="Tu X.D."/>
            <person name="Liu B."/>
            <person name="Hao Y."/>
            <person name="Liao X.Y."/>
            <person name="Jiang Y.T."/>
            <person name="Sun W.H."/>
            <person name="Chen J."/>
            <person name="Chen Y.Q."/>
            <person name="Ai Y."/>
            <person name="Zhai J.W."/>
            <person name="Wu S.S."/>
            <person name="Zhou Z."/>
            <person name="Hsiao Y.Y."/>
            <person name="Wu W.L."/>
            <person name="Chen Y.Y."/>
            <person name="Lin Y.F."/>
            <person name="Hsu J.L."/>
            <person name="Li C.Y."/>
            <person name="Wang Z.W."/>
            <person name="Zhao X."/>
            <person name="Zhong W.Y."/>
            <person name="Ma X.K."/>
            <person name="Ma L."/>
            <person name="Huang J."/>
            <person name="Chen G.Z."/>
            <person name="Huang M.Z."/>
            <person name="Huang L."/>
            <person name="Peng D.H."/>
            <person name="Luo Y.B."/>
            <person name="Zou S.Q."/>
            <person name="Chen S.P."/>
            <person name="Lan S."/>
            <person name="Tsai W.C."/>
            <person name="Van de Peer Y."/>
            <person name="Liu Z.J."/>
        </authorList>
    </citation>
    <scope>NUCLEOTIDE SEQUENCE [LARGE SCALE GENOMIC DNA]</scope>
    <source>
        <strain evidence="2">Lor288</strain>
    </source>
</reference>
<sequence length="89" mass="10636">MSATSASQRTESSCAFLSSPARLFENVTCRLILFSIRFSWTLPLPIDFRRRPRNPNPSSDERRRRKKEKKKRKRRCRLRGARGGVWKWR</sequence>
<protein>
    <submittedName>
        <fullName evidence="2">Uncharacterized protein</fullName>
    </submittedName>
</protein>
<evidence type="ECO:0000313" key="2">
    <source>
        <dbReference type="EMBL" id="KAK8962398.1"/>
    </source>
</evidence>
<feature type="region of interest" description="Disordered" evidence="1">
    <location>
        <begin position="46"/>
        <end position="89"/>
    </location>
</feature>
<organism evidence="2 3">
    <name type="scientific">Platanthera guangdongensis</name>
    <dbReference type="NCBI Taxonomy" id="2320717"/>
    <lineage>
        <taxon>Eukaryota</taxon>
        <taxon>Viridiplantae</taxon>
        <taxon>Streptophyta</taxon>
        <taxon>Embryophyta</taxon>
        <taxon>Tracheophyta</taxon>
        <taxon>Spermatophyta</taxon>
        <taxon>Magnoliopsida</taxon>
        <taxon>Liliopsida</taxon>
        <taxon>Asparagales</taxon>
        <taxon>Orchidaceae</taxon>
        <taxon>Orchidoideae</taxon>
        <taxon>Orchideae</taxon>
        <taxon>Orchidinae</taxon>
        <taxon>Platanthera</taxon>
    </lineage>
</organism>
<feature type="compositionally biased region" description="Basic residues" evidence="1">
    <location>
        <begin position="63"/>
        <end position="80"/>
    </location>
</feature>
<name>A0ABR2ME36_9ASPA</name>